<dbReference type="Pfam" id="PF00550">
    <property type="entry name" value="PP-binding"/>
    <property type="match status" value="1"/>
</dbReference>
<dbReference type="InterPro" id="IPR036291">
    <property type="entry name" value="NAD(P)-bd_dom_sf"/>
</dbReference>
<evidence type="ECO:0000256" key="3">
    <source>
        <dbReference type="ARBA" id="ARBA00022679"/>
    </source>
</evidence>
<dbReference type="Gene3D" id="3.40.50.720">
    <property type="entry name" value="NAD(P)-binding Rossmann-like Domain"/>
    <property type="match status" value="1"/>
</dbReference>
<dbReference type="Pfam" id="PF02801">
    <property type="entry name" value="Ketoacyl-synt_C"/>
    <property type="match status" value="1"/>
</dbReference>
<dbReference type="PROSITE" id="PS50075">
    <property type="entry name" value="CARRIER"/>
    <property type="match status" value="1"/>
</dbReference>
<dbReference type="Pfam" id="PF00698">
    <property type="entry name" value="Acyl_transf_1"/>
    <property type="match status" value="1"/>
</dbReference>
<evidence type="ECO:0000259" key="7">
    <source>
        <dbReference type="PROSITE" id="PS50075"/>
    </source>
</evidence>
<gene>
    <name evidence="10" type="ORF">SOCE836_041170</name>
</gene>
<organism evidence="10 11">
    <name type="scientific">Sorangium cellulosum</name>
    <name type="common">Polyangium cellulosum</name>
    <dbReference type="NCBI Taxonomy" id="56"/>
    <lineage>
        <taxon>Bacteria</taxon>
        <taxon>Pseudomonadati</taxon>
        <taxon>Myxococcota</taxon>
        <taxon>Polyangia</taxon>
        <taxon>Polyangiales</taxon>
        <taxon>Polyangiaceae</taxon>
        <taxon>Sorangium</taxon>
    </lineage>
</organism>
<dbReference type="CDD" id="cd08955">
    <property type="entry name" value="KR_2_FAS_SDR_x"/>
    <property type="match status" value="1"/>
</dbReference>
<comment type="function">
    <text evidence="4">Involved in production of the polyketide antibiotic thailandamide.</text>
</comment>
<evidence type="ECO:0000256" key="6">
    <source>
        <dbReference type="SAM" id="MobiDB-lite"/>
    </source>
</evidence>
<dbReference type="InterPro" id="IPR016035">
    <property type="entry name" value="Acyl_Trfase/lysoPLipase"/>
</dbReference>
<evidence type="ECO:0000259" key="9">
    <source>
        <dbReference type="PROSITE" id="PS52019"/>
    </source>
</evidence>
<dbReference type="FunFam" id="3.40.47.10:FF:000019">
    <property type="entry name" value="Polyketide synthase type I"/>
    <property type="match status" value="1"/>
</dbReference>
<evidence type="ECO:0000256" key="5">
    <source>
        <dbReference type="PROSITE-ProRule" id="PRU01363"/>
    </source>
</evidence>
<feature type="domain" description="Ketosynthase family 3 (KS3)" evidence="8">
    <location>
        <begin position="36"/>
        <end position="464"/>
    </location>
</feature>
<dbReference type="Pfam" id="PF22621">
    <property type="entry name" value="CurL-like_PKS_C"/>
    <property type="match status" value="1"/>
</dbReference>
<accession>A0A4P2QQ44</accession>
<dbReference type="GO" id="GO:0006633">
    <property type="term" value="P:fatty acid biosynthetic process"/>
    <property type="evidence" value="ECO:0007669"/>
    <property type="project" value="TreeGrafter"/>
</dbReference>
<dbReference type="InterPro" id="IPR050091">
    <property type="entry name" value="PKS_NRPS_Biosynth_Enz"/>
</dbReference>
<dbReference type="EMBL" id="CP012672">
    <property type="protein sequence ID" value="AUX31981.1"/>
    <property type="molecule type" value="Genomic_DNA"/>
</dbReference>
<dbReference type="PROSITE" id="PS00012">
    <property type="entry name" value="PHOSPHOPANTETHEINE"/>
    <property type="match status" value="1"/>
</dbReference>
<dbReference type="InterPro" id="IPR020841">
    <property type="entry name" value="PKS_Beta-ketoAc_synthase_dom"/>
</dbReference>
<dbReference type="PANTHER" id="PTHR43775:SF37">
    <property type="entry name" value="SI:DKEY-61P9.11"/>
    <property type="match status" value="1"/>
</dbReference>
<dbReference type="InterPro" id="IPR049551">
    <property type="entry name" value="PKS_DH_C"/>
</dbReference>
<dbReference type="PANTHER" id="PTHR43775">
    <property type="entry name" value="FATTY ACID SYNTHASE"/>
    <property type="match status" value="1"/>
</dbReference>
<dbReference type="InterPro" id="IPR014031">
    <property type="entry name" value="Ketoacyl_synth_C"/>
</dbReference>
<dbReference type="InterPro" id="IPR001227">
    <property type="entry name" value="Ac_transferase_dom_sf"/>
</dbReference>
<dbReference type="InterPro" id="IPR020806">
    <property type="entry name" value="PKS_PP-bd"/>
</dbReference>
<dbReference type="Pfam" id="PF08659">
    <property type="entry name" value="KR"/>
    <property type="match status" value="1"/>
</dbReference>
<dbReference type="InterPro" id="IPR009081">
    <property type="entry name" value="PP-bd_ACP"/>
</dbReference>
<dbReference type="Proteomes" id="UP000295497">
    <property type="component" value="Chromosome"/>
</dbReference>
<dbReference type="Gene3D" id="3.40.47.10">
    <property type="match status" value="1"/>
</dbReference>
<dbReference type="Gene3D" id="3.40.366.10">
    <property type="entry name" value="Malonyl-Coenzyme A Acyl Carrier Protein, domain 2"/>
    <property type="match status" value="1"/>
</dbReference>
<evidence type="ECO:0000259" key="8">
    <source>
        <dbReference type="PROSITE" id="PS52004"/>
    </source>
</evidence>
<feature type="region of interest" description="C-terminal hotdog fold" evidence="5">
    <location>
        <begin position="1108"/>
        <end position="1259"/>
    </location>
</feature>
<dbReference type="InterPro" id="IPR016039">
    <property type="entry name" value="Thiolase-like"/>
</dbReference>
<dbReference type="GO" id="GO:0031177">
    <property type="term" value="F:phosphopantetheine binding"/>
    <property type="evidence" value="ECO:0007669"/>
    <property type="project" value="InterPro"/>
</dbReference>
<dbReference type="InterPro" id="IPR014043">
    <property type="entry name" value="Acyl_transferase_dom"/>
</dbReference>
<evidence type="ECO:0000256" key="1">
    <source>
        <dbReference type="ARBA" id="ARBA00022450"/>
    </source>
</evidence>
<comment type="caution">
    <text evidence="5">Lacks conserved residue(s) required for the propagation of feature annotation.</text>
</comment>
<reference evidence="10 11" key="1">
    <citation type="submission" date="2015-09" db="EMBL/GenBank/DDBJ databases">
        <title>Sorangium comparison.</title>
        <authorList>
            <person name="Zaburannyi N."/>
            <person name="Bunk B."/>
            <person name="Overmann J."/>
            <person name="Mueller R."/>
        </authorList>
    </citation>
    <scope>NUCLEOTIDE SEQUENCE [LARGE SCALE GENOMIC DNA]</scope>
    <source>
        <strain evidence="10 11">So ce836</strain>
    </source>
</reference>
<dbReference type="InterPro" id="IPR036736">
    <property type="entry name" value="ACP-like_sf"/>
</dbReference>
<sequence length="1925" mass="202490">MKDVRDRLDQLSPLQRATLALKEMRARLDAVLHAQKEPIAIVGLACRFPGGANSPESYWRILKDGVDATSDVPRDRWDGDAFFDPDPDAPGKMYTRRSGFLKGHDVDRFDAPFFGISPLEAAMMDPQQRLLLELSWEALEDAGQAPDRLAGSRTGVFVGVATADYAQIAGQGGLAALDPYIGTGNSLNTTAGRLSFVLGLHGPAVALDTACSSSLVAAHLACQSLRAGESDMALVGAVNLILTPSVNVLYSRMRALAPDGRCKAFDASADGMVRGEGGAVVVLKRLRDAQRHGDRVLAVIRGSAVNHDGRSSGLTVPNGAAQRAVLRAALASADVAPAEVRYIETHGTGTPLGDPIEVNALVAEMGAGRAEDAPLLLGSAKANIGHLEACAGLAGLIKVVLALRHGEIPPQIHFQRLNPEITEGLFPLVIPTNAAPWPEGDAARIAGVSAFGVSGTNAHVILEAPPRSATAPLGDAPGQGASPAIAGSPAAAKPVPGDAWLLPISARSADALNDLARAYHLLLADGADLRLADVCHSASLRRAHLERRLAVVGGSREELAEALSAFLQKEVHPRFFTGNVQLGRSPRIAFVFSGHSGHWVGMGRGLLEREPVFREALLACDRALAPYRAGSVVEQLASADAETAWERLEIVQPVVFAMQVALAALWRSWGVEPQAVVGHSMGEIAAAHVAGALSLDDAARLVCRRGEIIGRVQGKGAMVVVALSAEQARAALAGFEDRVAVGVCNGRASTVLSGDPAALEELLPKLVRRNVFARKVKGATAAGHSPQMDPLLPELVRALAGLAPRAAAVPFYSTVTAAPHEPAALGPEYWARNLREPVLFAQAIERMGIDGFDAFIEISPHPLLLSAIEQVLRPQGGESTLVPSTRSDEPERMTLRASLGRLYAAGAPLDWSRLDAPSGRFVPLPTYPWKRQRYWASPPAPAPAQPPGVPAAPGVPAPSRSGASHPLLDRRVVSARLSGEQYWELDLDRERRASLCAIRLQGIALAPAAIFVEMVLGAAAALLPPGGRVIEDLVLRDALLLEGDADVTLQLILTPGPAGAASFEIWSRASRPGSEPSGGILRASGRVRAAESPTGGGPALDALRASAGTTCDGAACYAQIQGRGLEVGPAMRAIEHVWRGEGEALGRLRLPDAATAAPGPYGLHPALLDAAFELLASLAHDPETPPIEGEALLPTALDRLVIPAAGPSSGAASWCHATVHPPPSDAGFSGDLRLLDAEGRLLAEVRGLRLDVPDRQAARRIVGARLDRWLHELAWEAAPPTATAAPAPAPAGRWLILTDASGLGEDLARLLARRGEGALLVRPAPRFAAPPEGPWAVPPEEPEAFDRLLAEARASGPLRGIVHLWSLDATPPAQTSVASLAADEAKGTTAVLHLVQALARSSQASPLWLVTRNAQPAPRGSADLAIAQAPLWGLGKVIALEHPELWGRAIDLDPRASSDEARALLGAIDARDDEDFVALRGGERYVARLVRSDGPTMPAQPLALRADAAYLVTGGLGGAGLQVARWLVDRGARHLVVLGRRGLPPRELWDTLAPGSDARQKVELVRSLEARGATVRALSADAGDPAAMAEALLSVRAAGLPLRGVLHAAGVTSNTSLLETDVEILRSVLHAKVAGTWILHELTRDLPLDFFVCFSSPAAVWGAARLGAYAAANHFMDIFAHYRSALGLPGQSVNWGGFGGGGMITADVRRFAAQMGFGVMPPAHALEALDAVIQGGPAQRVVAPVDWRTFKAIFEARRRRTLLDRIEIPAEPGAGSGEAKGALRRRLDEAEPADRRKLLTAHVRETVASILGMEDPLALDTDQGFFQMGMDSMMSVRLRNRLEVSLGSSLPPTLAFEHPTVDAMTGFLAREVLAIAAQPEPLAHAPSPPGARARAEDASLDRLSEDELEALLAAELGGAPQDAAP</sequence>
<evidence type="ECO:0000313" key="10">
    <source>
        <dbReference type="EMBL" id="AUX31981.1"/>
    </source>
</evidence>
<dbReference type="Gene3D" id="1.10.1200.10">
    <property type="entry name" value="ACP-like"/>
    <property type="match status" value="1"/>
</dbReference>
<protein>
    <submittedName>
        <fullName evidence="10">Polyketide synthase</fullName>
    </submittedName>
</protein>
<dbReference type="InterPro" id="IPR020807">
    <property type="entry name" value="PKS_DH"/>
</dbReference>
<dbReference type="Pfam" id="PF00109">
    <property type="entry name" value="ketoacyl-synt"/>
    <property type="match status" value="1"/>
</dbReference>
<dbReference type="PROSITE" id="PS52004">
    <property type="entry name" value="KS3_2"/>
    <property type="match status" value="1"/>
</dbReference>
<feature type="domain" description="PKS/mFAS DH" evidence="9">
    <location>
        <begin position="965"/>
        <end position="1259"/>
    </location>
</feature>
<dbReference type="Pfam" id="PF21089">
    <property type="entry name" value="PKS_DH_N"/>
    <property type="match status" value="1"/>
</dbReference>
<feature type="region of interest" description="N-terminal hotdog fold" evidence="5">
    <location>
        <begin position="965"/>
        <end position="1094"/>
    </location>
</feature>
<dbReference type="InterPro" id="IPR006162">
    <property type="entry name" value="Ppantetheine_attach_site"/>
</dbReference>
<evidence type="ECO:0000256" key="2">
    <source>
        <dbReference type="ARBA" id="ARBA00022553"/>
    </source>
</evidence>
<feature type="region of interest" description="Disordered" evidence="6">
    <location>
        <begin position="938"/>
        <end position="964"/>
    </location>
</feature>
<dbReference type="InterPro" id="IPR049900">
    <property type="entry name" value="PKS_mFAS_DH"/>
</dbReference>
<dbReference type="PROSITE" id="PS52019">
    <property type="entry name" value="PKS_MFAS_DH"/>
    <property type="match status" value="1"/>
</dbReference>
<dbReference type="InterPro" id="IPR014030">
    <property type="entry name" value="Ketoacyl_synth_N"/>
</dbReference>
<proteinExistence type="predicted"/>
<name>A0A4P2QQ44_SORCE</name>
<dbReference type="SMART" id="SM01294">
    <property type="entry name" value="PKS_PP_betabranch"/>
    <property type="match status" value="1"/>
</dbReference>
<dbReference type="SUPFAM" id="SSF53901">
    <property type="entry name" value="Thiolase-like"/>
    <property type="match status" value="1"/>
</dbReference>
<dbReference type="SMART" id="SM00823">
    <property type="entry name" value="PKS_PP"/>
    <property type="match status" value="1"/>
</dbReference>
<dbReference type="SUPFAM" id="SSF51735">
    <property type="entry name" value="NAD(P)-binding Rossmann-fold domains"/>
    <property type="match status" value="2"/>
</dbReference>
<dbReference type="InterPro" id="IPR057326">
    <property type="entry name" value="KR_dom"/>
</dbReference>
<feature type="compositionally biased region" description="Pro residues" evidence="6">
    <location>
        <begin position="938"/>
        <end position="956"/>
    </location>
</feature>
<dbReference type="SUPFAM" id="SSF52151">
    <property type="entry name" value="FabD/lysophospholipase-like"/>
    <property type="match status" value="1"/>
</dbReference>
<evidence type="ECO:0000313" key="11">
    <source>
        <dbReference type="Proteomes" id="UP000295497"/>
    </source>
</evidence>
<feature type="region of interest" description="Disordered" evidence="6">
    <location>
        <begin position="468"/>
        <end position="490"/>
    </location>
</feature>
<feature type="domain" description="Carrier" evidence="7">
    <location>
        <begin position="1797"/>
        <end position="1872"/>
    </location>
</feature>
<evidence type="ECO:0000256" key="4">
    <source>
        <dbReference type="ARBA" id="ARBA00054155"/>
    </source>
</evidence>
<dbReference type="InterPro" id="IPR049552">
    <property type="entry name" value="PKS_DH_N"/>
</dbReference>
<dbReference type="InterPro" id="IPR013968">
    <property type="entry name" value="PKS_KR"/>
</dbReference>
<dbReference type="Pfam" id="PF14765">
    <property type="entry name" value="PS-DH"/>
    <property type="match status" value="1"/>
</dbReference>
<dbReference type="GO" id="GO:0004312">
    <property type="term" value="F:fatty acid synthase activity"/>
    <property type="evidence" value="ECO:0007669"/>
    <property type="project" value="TreeGrafter"/>
</dbReference>
<dbReference type="SMART" id="SM00822">
    <property type="entry name" value="PKS_KR"/>
    <property type="match status" value="1"/>
</dbReference>
<keyword evidence="2" id="KW-0597">Phosphoprotein</keyword>
<dbReference type="SUPFAM" id="SSF47336">
    <property type="entry name" value="ACP-like"/>
    <property type="match status" value="1"/>
</dbReference>
<dbReference type="SUPFAM" id="SSF55048">
    <property type="entry name" value="Probable ACP-binding domain of malonyl-CoA ACP transacylase"/>
    <property type="match status" value="1"/>
</dbReference>
<keyword evidence="3" id="KW-0808">Transferase</keyword>
<dbReference type="SMART" id="SM00827">
    <property type="entry name" value="PKS_AT"/>
    <property type="match status" value="1"/>
</dbReference>
<feature type="compositionally biased region" description="Low complexity" evidence="6">
    <location>
        <begin position="476"/>
        <end position="490"/>
    </location>
</feature>
<dbReference type="InterPro" id="IPR042104">
    <property type="entry name" value="PKS_dehydratase_sf"/>
</dbReference>
<dbReference type="Gene3D" id="3.10.129.110">
    <property type="entry name" value="Polyketide synthase dehydratase"/>
    <property type="match status" value="1"/>
</dbReference>
<dbReference type="RefSeq" id="WP_129575673.1">
    <property type="nucleotide sequence ID" value="NZ_CP012672.1"/>
</dbReference>
<dbReference type="CDD" id="cd00833">
    <property type="entry name" value="PKS"/>
    <property type="match status" value="1"/>
</dbReference>
<feature type="region of interest" description="Disordered" evidence="6">
    <location>
        <begin position="1881"/>
        <end position="1900"/>
    </location>
</feature>
<dbReference type="Gene3D" id="3.30.70.3290">
    <property type="match status" value="1"/>
</dbReference>
<dbReference type="SMART" id="SM00826">
    <property type="entry name" value="PKS_DH"/>
    <property type="match status" value="1"/>
</dbReference>
<dbReference type="SMART" id="SM00825">
    <property type="entry name" value="PKS_KS"/>
    <property type="match status" value="1"/>
</dbReference>
<dbReference type="InterPro" id="IPR016036">
    <property type="entry name" value="Malonyl_transacylase_ACP-bd"/>
</dbReference>
<keyword evidence="1" id="KW-0596">Phosphopantetheine</keyword>